<name>A0A4Z2HB52_9TELE</name>
<organism evidence="2 3">
    <name type="scientific">Liparis tanakae</name>
    <name type="common">Tanaka's snailfish</name>
    <dbReference type="NCBI Taxonomy" id="230148"/>
    <lineage>
        <taxon>Eukaryota</taxon>
        <taxon>Metazoa</taxon>
        <taxon>Chordata</taxon>
        <taxon>Craniata</taxon>
        <taxon>Vertebrata</taxon>
        <taxon>Euteleostomi</taxon>
        <taxon>Actinopterygii</taxon>
        <taxon>Neopterygii</taxon>
        <taxon>Teleostei</taxon>
        <taxon>Neoteleostei</taxon>
        <taxon>Acanthomorphata</taxon>
        <taxon>Eupercaria</taxon>
        <taxon>Perciformes</taxon>
        <taxon>Cottioidei</taxon>
        <taxon>Cottales</taxon>
        <taxon>Liparidae</taxon>
        <taxon>Liparis</taxon>
    </lineage>
</organism>
<evidence type="ECO:0000313" key="3">
    <source>
        <dbReference type="Proteomes" id="UP000314294"/>
    </source>
</evidence>
<feature type="region of interest" description="Disordered" evidence="1">
    <location>
        <begin position="91"/>
        <end position="130"/>
    </location>
</feature>
<evidence type="ECO:0000313" key="2">
    <source>
        <dbReference type="EMBL" id="TNN62851.1"/>
    </source>
</evidence>
<feature type="compositionally biased region" description="Basic residues" evidence="1">
    <location>
        <begin position="119"/>
        <end position="130"/>
    </location>
</feature>
<protein>
    <submittedName>
        <fullName evidence="2">Uncharacterized protein</fullName>
    </submittedName>
</protein>
<proteinExistence type="predicted"/>
<keyword evidence="3" id="KW-1185">Reference proteome</keyword>
<sequence>MGYAWFPEDGYECLVTPGTSSSPLVQMLLVPRRRLFTQNTSSSLTVGSSNVSLCRAKKLHLCFSFGLGGAEGFLHFIPDVWVPPPPGHHIQLESVSKRASKAESLEEEDNKEARETKSSHRKKGRKARDI</sequence>
<accession>A0A4Z2HB52</accession>
<dbReference type="EMBL" id="SRLO01000285">
    <property type="protein sequence ID" value="TNN62851.1"/>
    <property type="molecule type" value="Genomic_DNA"/>
</dbReference>
<dbReference type="AlphaFoldDB" id="A0A4Z2HB52"/>
<gene>
    <name evidence="2" type="ORF">EYF80_026926</name>
</gene>
<dbReference type="Proteomes" id="UP000314294">
    <property type="component" value="Unassembled WGS sequence"/>
</dbReference>
<evidence type="ECO:0000256" key="1">
    <source>
        <dbReference type="SAM" id="MobiDB-lite"/>
    </source>
</evidence>
<reference evidence="2 3" key="1">
    <citation type="submission" date="2019-03" db="EMBL/GenBank/DDBJ databases">
        <title>First draft genome of Liparis tanakae, snailfish: a comprehensive survey of snailfish specific genes.</title>
        <authorList>
            <person name="Kim W."/>
            <person name="Song I."/>
            <person name="Jeong J.-H."/>
            <person name="Kim D."/>
            <person name="Kim S."/>
            <person name="Ryu S."/>
            <person name="Song J.Y."/>
            <person name="Lee S.K."/>
        </authorList>
    </citation>
    <scope>NUCLEOTIDE SEQUENCE [LARGE SCALE GENOMIC DNA]</scope>
    <source>
        <tissue evidence="2">Muscle</tissue>
    </source>
</reference>
<comment type="caution">
    <text evidence="2">The sequence shown here is derived from an EMBL/GenBank/DDBJ whole genome shotgun (WGS) entry which is preliminary data.</text>
</comment>